<name>A0ABR7FZL8_9FIRM</name>
<sequence>MAKQKENYLDYVPKHNSLFEFRDNKKGHVEIKVHNKGLFNRIAQLIAKKPKYSYIELDEFGTYIWRQIDGVRSIYDIGQLVKQHFGEKAEPLYERLCQFTKILHKNQFIVYTNKIKQK</sequence>
<gene>
    <name evidence="1" type="ORF">H8S01_06635</name>
</gene>
<accession>A0ABR7FZL8</accession>
<dbReference type="Pfam" id="PF05402">
    <property type="entry name" value="PqqD"/>
    <property type="match status" value="1"/>
</dbReference>
<dbReference type="RefSeq" id="WP_021866336.1">
    <property type="nucleotide sequence ID" value="NZ_JACOPD010000004.1"/>
</dbReference>
<reference evidence="1 2" key="1">
    <citation type="submission" date="2020-08" db="EMBL/GenBank/DDBJ databases">
        <title>Genome public.</title>
        <authorList>
            <person name="Liu C."/>
            <person name="Sun Q."/>
        </authorList>
    </citation>
    <scope>NUCLEOTIDE SEQUENCE [LARGE SCALE GENOMIC DNA]</scope>
    <source>
        <strain evidence="1 2">NSJ-43</strain>
    </source>
</reference>
<proteinExistence type="predicted"/>
<comment type="caution">
    <text evidence="1">The sequence shown here is derived from an EMBL/GenBank/DDBJ whole genome shotgun (WGS) entry which is preliminary data.</text>
</comment>
<keyword evidence="2" id="KW-1185">Reference proteome</keyword>
<dbReference type="EMBL" id="JACOPD010000004">
    <property type="protein sequence ID" value="MBC5680634.1"/>
    <property type="molecule type" value="Genomic_DNA"/>
</dbReference>
<dbReference type="Proteomes" id="UP000628463">
    <property type="component" value="Unassembled WGS sequence"/>
</dbReference>
<dbReference type="InterPro" id="IPR008792">
    <property type="entry name" value="PQQD"/>
</dbReference>
<dbReference type="Gene3D" id="1.10.10.1150">
    <property type="entry name" value="Coenzyme PQQ synthesis protein D (PqqD)"/>
    <property type="match status" value="1"/>
</dbReference>
<protein>
    <submittedName>
        <fullName evidence="1">PqqD family protein</fullName>
    </submittedName>
</protein>
<evidence type="ECO:0000313" key="1">
    <source>
        <dbReference type="EMBL" id="MBC5680634.1"/>
    </source>
</evidence>
<organism evidence="1 2">
    <name type="scientific">Lachnospira hominis</name>
    <name type="common">ex Liu et al. 2021</name>
    <dbReference type="NCBI Taxonomy" id="2763051"/>
    <lineage>
        <taxon>Bacteria</taxon>
        <taxon>Bacillati</taxon>
        <taxon>Bacillota</taxon>
        <taxon>Clostridia</taxon>
        <taxon>Lachnospirales</taxon>
        <taxon>Lachnospiraceae</taxon>
        <taxon>Lachnospira</taxon>
    </lineage>
</organism>
<dbReference type="InterPro" id="IPR041881">
    <property type="entry name" value="PqqD_sf"/>
</dbReference>
<evidence type="ECO:0000313" key="2">
    <source>
        <dbReference type="Proteomes" id="UP000628463"/>
    </source>
</evidence>